<feature type="compositionally biased region" description="Basic residues" evidence="1">
    <location>
        <begin position="9"/>
        <end position="19"/>
    </location>
</feature>
<evidence type="ECO:0000313" key="4">
    <source>
        <dbReference type="WBParaSite" id="GPUH_0000705601-mRNA-1"/>
    </source>
</evidence>
<evidence type="ECO:0000313" key="3">
    <source>
        <dbReference type="Proteomes" id="UP000271098"/>
    </source>
</evidence>
<name>A0A183DEA6_9BILA</name>
<dbReference type="Proteomes" id="UP000271098">
    <property type="component" value="Unassembled WGS sequence"/>
</dbReference>
<proteinExistence type="predicted"/>
<feature type="region of interest" description="Disordered" evidence="1">
    <location>
        <begin position="1"/>
        <end position="27"/>
    </location>
</feature>
<feature type="region of interest" description="Disordered" evidence="1">
    <location>
        <begin position="58"/>
        <end position="81"/>
    </location>
</feature>
<dbReference type="EMBL" id="UYRT01017566">
    <property type="protein sequence ID" value="VDK57016.1"/>
    <property type="molecule type" value="Genomic_DNA"/>
</dbReference>
<organism evidence="4">
    <name type="scientific">Gongylonema pulchrum</name>
    <dbReference type="NCBI Taxonomy" id="637853"/>
    <lineage>
        <taxon>Eukaryota</taxon>
        <taxon>Metazoa</taxon>
        <taxon>Ecdysozoa</taxon>
        <taxon>Nematoda</taxon>
        <taxon>Chromadorea</taxon>
        <taxon>Rhabditida</taxon>
        <taxon>Spirurina</taxon>
        <taxon>Spiruromorpha</taxon>
        <taxon>Spiruroidea</taxon>
        <taxon>Gongylonematidae</taxon>
        <taxon>Gongylonema</taxon>
    </lineage>
</organism>
<dbReference type="AlphaFoldDB" id="A0A183DEA6"/>
<reference evidence="4" key="1">
    <citation type="submission" date="2016-06" db="UniProtKB">
        <authorList>
            <consortium name="WormBaseParasite"/>
        </authorList>
    </citation>
    <scope>IDENTIFICATION</scope>
</reference>
<evidence type="ECO:0000313" key="2">
    <source>
        <dbReference type="EMBL" id="VDK57016.1"/>
    </source>
</evidence>
<protein>
    <submittedName>
        <fullName evidence="2 4">Uncharacterized protein</fullName>
    </submittedName>
</protein>
<reference evidence="2 3" key="2">
    <citation type="submission" date="2018-11" db="EMBL/GenBank/DDBJ databases">
        <authorList>
            <consortium name="Pathogen Informatics"/>
        </authorList>
    </citation>
    <scope>NUCLEOTIDE SEQUENCE [LARGE SCALE GENOMIC DNA]</scope>
</reference>
<accession>A0A183DEA6</accession>
<gene>
    <name evidence="2" type="ORF">GPUH_LOCUS7047</name>
</gene>
<keyword evidence="3" id="KW-1185">Reference proteome</keyword>
<sequence>MPLLFRSPKPSKKSRRHHGVQGDFLTPDASAPVDTGIHILYETATTVFDNRIRHKCDKKTAHARRQQKAARSKTGKLNSHARKSRIVDVMEMFDDGGDDISDDFLADDDVADNYDDYPDGCFKRPFRLSETDFIEPWTKISLKKARRVRLLLLR</sequence>
<dbReference type="WBParaSite" id="GPUH_0000705601-mRNA-1">
    <property type="protein sequence ID" value="GPUH_0000705601-mRNA-1"/>
    <property type="gene ID" value="GPUH_0000705601"/>
</dbReference>
<evidence type="ECO:0000256" key="1">
    <source>
        <dbReference type="SAM" id="MobiDB-lite"/>
    </source>
</evidence>